<evidence type="ECO:0000313" key="3">
    <source>
        <dbReference type="Proteomes" id="UP000017836"/>
    </source>
</evidence>
<protein>
    <submittedName>
        <fullName evidence="2">Uncharacterized protein</fullName>
    </submittedName>
</protein>
<organism evidence="2 3">
    <name type="scientific">Amborella trichopoda</name>
    <dbReference type="NCBI Taxonomy" id="13333"/>
    <lineage>
        <taxon>Eukaryota</taxon>
        <taxon>Viridiplantae</taxon>
        <taxon>Streptophyta</taxon>
        <taxon>Embryophyta</taxon>
        <taxon>Tracheophyta</taxon>
        <taxon>Spermatophyta</taxon>
        <taxon>Magnoliopsida</taxon>
        <taxon>Amborellales</taxon>
        <taxon>Amborellaceae</taxon>
        <taxon>Amborella</taxon>
    </lineage>
</organism>
<name>W1PFD3_AMBTC</name>
<reference evidence="3" key="1">
    <citation type="journal article" date="2013" name="Science">
        <title>The Amborella genome and the evolution of flowering plants.</title>
        <authorList>
            <consortium name="Amborella Genome Project"/>
        </authorList>
    </citation>
    <scope>NUCLEOTIDE SEQUENCE [LARGE SCALE GENOMIC DNA]</scope>
</reference>
<gene>
    <name evidence="2" type="ORF">AMTR_s00006p00253440</name>
</gene>
<dbReference type="HOGENOM" id="CLU_2226743_0_0_1"/>
<feature type="region of interest" description="Disordered" evidence="1">
    <location>
        <begin position="62"/>
        <end position="84"/>
    </location>
</feature>
<evidence type="ECO:0000313" key="2">
    <source>
        <dbReference type="EMBL" id="ERN05770.1"/>
    </source>
</evidence>
<dbReference type="Proteomes" id="UP000017836">
    <property type="component" value="Unassembled WGS sequence"/>
</dbReference>
<dbReference type="AlphaFoldDB" id="W1PFD3"/>
<dbReference type="Gramene" id="ERN05770">
    <property type="protein sequence ID" value="ERN05770"/>
    <property type="gene ID" value="AMTR_s00006p00253440"/>
</dbReference>
<keyword evidence="3" id="KW-1185">Reference proteome</keyword>
<feature type="compositionally biased region" description="Basic and acidic residues" evidence="1">
    <location>
        <begin position="62"/>
        <end position="77"/>
    </location>
</feature>
<proteinExistence type="predicted"/>
<accession>W1PFD3</accession>
<sequence>MTDELEVGWMGPLGWEVAMMIGSGGVVEPERMDYRGSVCSAGVEGEAGDRERGSDSLCEAKEHVGDESCRAGEKEGEGEGEDEDARGLVGWWDCCMVVRGLGGFHY</sequence>
<evidence type="ECO:0000256" key="1">
    <source>
        <dbReference type="SAM" id="MobiDB-lite"/>
    </source>
</evidence>
<dbReference type="EMBL" id="KI393980">
    <property type="protein sequence ID" value="ERN05770.1"/>
    <property type="molecule type" value="Genomic_DNA"/>
</dbReference>